<comment type="caution">
    <text evidence="3">The sequence shown here is derived from an EMBL/GenBank/DDBJ whole genome shotgun (WGS) entry which is preliminary data.</text>
</comment>
<evidence type="ECO:0000313" key="3">
    <source>
        <dbReference type="EMBL" id="MXV50333.1"/>
    </source>
</evidence>
<organism evidence="3 4">
    <name type="scientific">Hufsiella arboris</name>
    <dbReference type="NCBI Taxonomy" id="2695275"/>
    <lineage>
        <taxon>Bacteria</taxon>
        <taxon>Pseudomonadati</taxon>
        <taxon>Bacteroidota</taxon>
        <taxon>Sphingobacteriia</taxon>
        <taxon>Sphingobacteriales</taxon>
        <taxon>Sphingobacteriaceae</taxon>
        <taxon>Hufsiella</taxon>
    </lineage>
</organism>
<evidence type="ECO:0000256" key="2">
    <source>
        <dbReference type="SAM" id="Phobius"/>
    </source>
</evidence>
<gene>
    <name evidence="3" type="ORF">GS399_05060</name>
</gene>
<dbReference type="RefSeq" id="WP_160843511.1">
    <property type="nucleotide sequence ID" value="NZ_WVHT01000002.1"/>
</dbReference>
<keyword evidence="2" id="KW-1133">Transmembrane helix</keyword>
<keyword evidence="4" id="KW-1185">Reference proteome</keyword>
<sequence length="327" mass="37132">MFAEYQKQVLDFYKRKWNSGDLSLNLMHPTSAKIKSECLLVFEKRSKRKDETMLRSFFSADPTADFRLIIKKFETDKFKPLNNYLKNSTGKTEEKNIELLAWLIDFEPRPFKPENFVDEQGNSEQSEKKDSADSELSWIEPEVAETETTSEDPSGLTSGTSGDEMGQPEPTSIGPTDVAPEEDKKVSGNTVGRKMVLAGILLVCIGGIAAFLLWPGRQAGEVSPPRAPLGSEEECMYWTGDRYQAIACSGKTDGTRLYALDKDKLMHLQKISRPDTISRRGVGHVWYAKIDGKIEFYTSAGFHPVYTDIRLKPLTLYMYNKYIYHYQ</sequence>
<evidence type="ECO:0000313" key="4">
    <source>
        <dbReference type="Proteomes" id="UP000466586"/>
    </source>
</evidence>
<accession>A0A7K1Y6Y5</accession>
<protein>
    <submittedName>
        <fullName evidence="3">Uncharacterized protein</fullName>
    </submittedName>
</protein>
<dbReference type="AlphaFoldDB" id="A0A7K1Y6Y5"/>
<name>A0A7K1Y6Y5_9SPHI</name>
<dbReference type="EMBL" id="WVHT01000002">
    <property type="protein sequence ID" value="MXV50333.1"/>
    <property type="molecule type" value="Genomic_DNA"/>
</dbReference>
<feature type="compositionally biased region" description="Polar residues" evidence="1">
    <location>
        <begin position="151"/>
        <end position="161"/>
    </location>
</feature>
<dbReference type="Proteomes" id="UP000466586">
    <property type="component" value="Unassembled WGS sequence"/>
</dbReference>
<feature type="region of interest" description="Disordered" evidence="1">
    <location>
        <begin position="113"/>
        <end position="187"/>
    </location>
</feature>
<proteinExistence type="predicted"/>
<keyword evidence="2" id="KW-0472">Membrane</keyword>
<evidence type="ECO:0000256" key="1">
    <source>
        <dbReference type="SAM" id="MobiDB-lite"/>
    </source>
</evidence>
<feature type="transmembrane region" description="Helical" evidence="2">
    <location>
        <begin position="195"/>
        <end position="214"/>
    </location>
</feature>
<keyword evidence="2" id="KW-0812">Transmembrane</keyword>
<reference evidence="3 4" key="1">
    <citation type="submission" date="2019-11" db="EMBL/GenBank/DDBJ databases">
        <title>Pedobacter sp. HMF7647 Genome sequencing and assembly.</title>
        <authorList>
            <person name="Kang H."/>
            <person name="Kim H."/>
            <person name="Joh K."/>
        </authorList>
    </citation>
    <scope>NUCLEOTIDE SEQUENCE [LARGE SCALE GENOMIC DNA]</scope>
    <source>
        <strain evidence="3 4">HMF7647</strain>
    </source>
</reference>